<accession>A0ABX2DFJ8</accession>
<dbReference type="Pfam" id="PF01381">
    <property type="entry name" value="HTH_3"/>
    <property type="match status" value="1"/>
</dbReference>
<dbReference type="EMBL" id="JABMKV010000002">
    <property type="protein sequence ID" value="NQX32061.1"/>
    <property type="molecule type" value="Genomic_DNA"/>
</dbReference>
<protein>
    <submittedName>
        <fullName evidence="3">Helix-turn-helix transcriptional regulator</fullName>
    </submittedName>
</protein>
<evidence type="ECO:0000313" key="3">
    <source>
        <dbReference type="EMBL" id="NQX32061.1"/>
    </source>
</evidence>
<keyword evidence="1" id="KW-0238">DNA-binding</keyword>
<dbReference type="CDD" id="cd00093">
    <property type="entry name" value="HTH_XRE"/>
    <property type="match status" value="1"/>
</dbReference>
<dbReference type="InterPro" id="IPR010982">
    <property type="entry name" value="Lambda_DNA-bd_dom_sf"/>
</dbReference>
<dbReference type="Gene3D" id="1.10.260.40">
    <property type="entry name" value="lambda repressor-like DNA-binding domains"/>
    <property type="match status" value="1"/>
</dbReference>
<dbReference type="InterPro" id="IPR001387">
    <property type="entry name" value="Cro/C1-type_HTH"/>
</dbReference>
<sequence>MTNDLEIFKKKLGKQIAKLRENKGLTQSQLSALINKDFQSISRIENGRVNASGYILKEIADALEVDMNKLFDF</sequence>
<evidence type="ECO:0000256" key="1">
    <source>
        <dbReference type="ARBA" id="ARBA00023125"/>
    </source>
</evidence>
<dbReference type="PANTHER" id="PTHR46797:SF1">
    <property type="entry name" value="METHYLPHOSPHONATE SYNTHASE"/>
    <property type="match status" value="1"/>
</dbReference>
<name>A0ABX2DFJ8_9SPHI</name>
<dbReference type="RefSeq" id="WP_173271735.1">
    <property type="nucleotide sequence ID" value="NZ_JABMKV010000002.1"/>
</dbReference>
<evidence type="ECO:0000313" key="4">
    <source>
        <dbReference type="Proteomes" id="UP000762110"/>
    </source>
</evidence>
<proteinExistence type="predicted"/>
<dbReference type="PROSITE" id="PS50943">
    <property type="entry name" value="HTH_CROC1"/>
    <property type="match status" value="1"/>
</dbReference>
<evidence type="ECO:0000259" key="2">
    <source>
        <dbReference type="PROSITE" id="PS50943"/>
    </source>
</evidence>
<dbReference type="Proteomes" id="UP000762110">
    <property type="component" value="Unassembled WGS sequence"/>
</dbReference>
<organism evidence="3 4">
    <name type="scientific">Pedobacter boryungensis</name>
    <dbReference type="NCBI Taxonomy" id="869962"/>
    <lineage>
        <taxon>Bacteria</taxon>
        <taxon>Pseudomonadati</taxon>
        <taxon>Bacteroidota</taxon>
        <taxon>Sphingobacteriia</taxon>
        <taxon>Sphingobacteriales</taxon>
        <taxon>Sphingobacteriaceae</taxon>
        <taxon>Pedobacter</taxon>
    </lineage>
</organism>
<dbReference type="InterPro" id="IPR050807">
    <property type="entry name" value="TransReg_Diox_bact_type"/>
</dbReference>
<comment type="caution">
    <text evidence="3">The sequence shown here is derived from an EMBL/GenBank/DDBJ whole genome shotgun (WGS) entry which is preliminary data.</text>
</comment>
<keyword evidence="4" id="KW-1185">Reference proteome</keyword>
<gene>
    <name evidence="3" type="ORF">HQN85_10000</name>
</gene>
<feature type="domain" description="HTH cro/C1-type" evidence="2">
    <location>
        <begin position="16"/>
        <end position="70"/>
    </location>
</feature>
<dbReference type="SUPFAM" id="SSF47413">
    <property type="entry name" value="lambda repressor-like DNA-binding domains"/>
    <property type="match status" value="1"/>
</dbReference>
<reference evidence="3 4" key="1">
    <citation type="submission" date="2020-05" db="EMBL/GenBank/DDBJ databases">
        <title>Description of Pedobacter foliorum sp. nov.</title>
        <authorList>
            <person name="Qi S."/>
            <person name="Carlier A."/>
            <person name="Cnockaert M."/>
            <person name="Vandamme P."/>
        </authorList>
    </citation>
    <scope>NUCLEOTIDE SEQUENCE [LARGE SCALE GENOMIC DNA]</scope>
    <source>
        <strain evidence="3 4">LMG 31300</strain>
    </source>
</reference>
<dbReference type="SMART" id="SM00530">
    <property type="entry name" value="HTH_XRE"/>
    <property type="match status" value="1"/>
</dbReference>
<dbReference type="PANTHER" id="PTHR46797">
    <property type="entry name" value="HTH-TYPE TRANSCRIPTIONAL REGULATOR"/>
    <property type="match status" value="1"/>
</dbReference>